<name>A0ABU9TMC3_9GAMM</name>
<gene>
    <name evidence="6" type="primary">bioH</name>
    <name evidence="6" type="ORF">WNY58_00515</name>
</gene>
<sequence>MGLYVERYANADKPELVLLHGWGMDSQVWGGFAEALSSYFTLTLIDLPGLGRSTGFPEPYRADAVVDMLVAQVPKRAVWLGWSMGGQVAIEFAAQHPERVQGLITVASNPCFVQRSDWPCAMSEATHQQFEQSLVSNVNKTLQRFIMLQTQGAEAGRDTLKQLKRILKAQAHAAPIQSLQLLREDARPQLAALTMPVMQLFGDKDLLVPSAAAQACGQLSKGEIKVYEGAGHLPFYSHQAEVVDDVVRFVQESIV</sequence>
<dbReference type="SUPFAM" id="SSF53474">
    <property type="entry name" value="alpha/beta-Hydrolases"/>
    <property type="match status" value="1"/>
</dbReference>
<dbReference type="PANTHER" id="PTHR43194:SF5">
    <property type="entry name" value="PIMELOYL-[ACYL-CARRIER PROTEIN] METHYL ESTER ESTERASE"/>
    <property type="match status" value="1"/>
</dbReference>
<evidence type="ECO:0000256" key="3">
    <source>
        <dbReference type="ARBA" id="ARBA00022756"/>
    </source>
</evidence>
<dbReference type="PANTHER" id="PTHR43194">
    <property type="entry name" value="HYDROLASE ALPHA/BETA FOLD FAMILY"/>
    <property type="match status" value="1"/>
</dbReference>
<evidence type="ECO:0000313" key="7">
    <source>
        <dbReference type="Proteomes" id="UP001449225"/>
    </source>
</evidence>
<dbReference type="InterPro" id="IPR050228">
    <property type="entry name" value="Carboxylesterase_BioH"/>
</dbReference>
<dbReference type="EMBL" id="JBBMRA010000001">
    <property type="protein sequence ID" value="MEM5534860.1"/>
    <property type="molecule type" value="Genomic_DNA"/>
</dbReference>
<keyword evidence="1" id="KW-0719">Serine esterase</keyword>
<keyword evidence="3" id="KW-0093">Biotin biosynthesis</keyword>
<reference evidence="6 7" key="1">
    <citation type="submission" date="2024-03" db="EMBL/GenBank/DDBJ databases">
        <title>Community enrichment and isolation of bacterial strains for fucoidan degradation.</title>
        <authorList>
            <person name="Sichert A."/>
        </authorList>
    </citation>
    <scope>NUCLEOTIDE SEQUENCE [LARGE SCALE GENOMIC DNA]</scope>
    <source>
        <strain evidence="6 7">AS76</strain>
    </source>
</reference>
<protein>
    <submittedName>
        <fullName evidence="6">Pimeloyl-ACP methyl ester esterase BioH</fullName>
        <ecNumber evidence="6">3.1.1.85</ecNumber>
    </submittedName>
</protein>
<comment type="caution">
    <text evidence="6">The sequence shown here is derived from an EMBL/GenBank/DDBJ whole genome shotgun (WGS) entry which is preliminary data.</text>
</comment>
<dbReference type="GO" id="GO:0090499">
    <property type="term" value="F:pimelyl-[acyl-carrier protein] methyl ester esterase activity"/>
    <property type="evidence" value="ECO:0007669"/>
    <property type="project" value="UniProtKB-EC"/>
</dbReference>
<dbReference type="Proteomes" id="UP001449225">
    <property type="component" value="Unassembled WGS sequence"/>
</dbReference>
<evidence type="ECO:0000256" key="1">
    <source>
        <dbReference type="ARBA" id="ARBA00022487"/>
    </source>
</evidence>
<dbReference type="InterPro" id="IPR029058">
    <property type="entry name" value="AB_hydrolase_fold"/>
</dbReference>
<keyword evidence="7" id="KW-1185">Reference proteome</keyword>
<dbReference type="NCBIfam" id="TIGR01738">
    <property type="entry name" value="bioH"/>
    <property type="match status" value="1"/>
</dbReference>
<accession>A0ABU9TMC3</accession>
<dbReference type="RefSeq" id="WP_067984568.1">
    <property type="nucleotide sequence ID" value="NZ_JBBMRA010000001.1"/>
</dbReference>
<keyword evidence="4 6" id="KW-0378">Hydrolase</keyword>
<evidence type="ECO:0000259" key="5">
    <source>
        <dbReference type="Pfam" id="PF12697"/>
    </source>
</evidence>
<evidence type="ECO:0000313" key="6">
    <source>
        <dbReference type="EMBL" id="MEM5534860.1"/>
    </source>
</evidence>
<feature type="domain" description="AB hydrolase-1" evidence="5">
    <location>
        <begin position="16"/>
        <end position="244"/>
    </location>
</feature>
<evidence type="ECO:0000256" key="4">
    <source>
        <dbReference type="ARBA" id="ARBA00022801"/>
    </source>
</evidence>
<dbReference type="Pfam" id="PF12697">
    <property type="entry name" value="Abhydrolase_6"/>
    <property type="match status" value="1"/>
</dbReference>
<dbReference type="EC" id="3.1.1.85" evidence="6"/>
<organism evidence="6 7">
    <name type="scientific">Neptuniibacter pectenicola</name>
    <dbReference type="NCBI Taxonomy" id="1806669"/>
    <lineage>
        <taxon>Bacteria</taxon>
        <taxon>Pseudomonadati</taxon>
        <taxon>Pseudomonadota</taxon>
        <taxon>Gammaproteobacteria</taxon>
        <taxon>Oceanospirillales</taxon>
        <taxon>Oceanospirillaceae</taxon>
        <taxon>Neptuniibacter</taxon>
    </lineage>
</organism>
<evidence type="ECO:0000256" key="2">
    <source>
        <dbReference type="ARBA" id="ARBA00022490"/>
    </source>
</evidence>
<dbReference type="InterPro" id="IPR000073">
    <property type="entry name" value="AB_hydrolase_1"/>
</dbReference>
<dbReference type="Gene3D" id="3.40.50.1820">
    <property type="entry name" value="alpha/beta hydrolase"/>
    <property type="match status" value="1"/>
</dbReference>
<keyword evidence="2" id="KW-0963">Cytoplasm</keyword>
<dbReference type="InterPro" id="IPR010076">
    <property type="entry name" value="BioH"/>
</dbReference>
<proteinExistence type="predicted"/>